<organism evidence="2 3">
    <name type="scientific">Hyphobacterium vulgare</name>
    <dbReference type="NCBI Taxonomy" id="1736751"/>
    <lineage>
        <taxon>Bacteria</taxon>
        <taxon>Pseudomonadati</taxon>
        <taxon>Pseudomonadota</taxon>
        <taxon>Alphaproteobacteria</taxon>
        <taxon>Maricaulales</taxon>
        <taxon>Maricaulaceae</taxon>
        <taxon>Hyphobacterium</taxon>
    </lineage>
</organism>
<protein>
    <submittedName>
        <fullName evidence="2">Glycosyltransferase family 2 protein</fullName>
        <ecNumber evidence="2">2.4.-.-</ecNumber>
    </submittedName>
</protein>
<sequence>MSARFVMDSPCAWLHVWSGSAKVLDCRASQDKQGFLRFMRLKQPARISVVVPVLNGARVLGGALRSLTSQAGVDLQIILMDGGSSDGTQEVVREFAHAIDTIVSEPDAGQAAALNKGFARADGEYFAWLCADDRLRPGALEALAGTLASHPDAVLATGNCLRQYTWGEQITAPPADFHTRLQWMNTIDQPASLWRSDAHRRAGDLDTGLKYAFDWEFWLRLRRLGDFVAIDRLVADYVFSGENLTATGGDQLAEEMYRVMKRHGPQRGALADAYRFLYHVFDKRGFYDAEPDRRPPTWARAAHHLVLAAMHRIYGREQIDSYNWNFASRQARGLDVF</sequence>
<keyword evidence="2" id="KW-0808">Transferase</keyword>
<dbReference type="Proteomes" id="UP001595379">
    <property type="component" value="Unassembled WGS sequence"/>
</dbReference>
<dbReference type="Gene3D" id="3.90.550.10">
    <property type="entry name" value="Spore Coat Polysaccharide Biosynthesis Protein SpsA, Chain A"/>
    <property type="match status" value="1"/>
</dbReference>
<reference evidence="3" key="1">
    <citation type="journal article" date="2019" name="Int. J. Syst. Evol. Microbiol.">
        <title>The Global Catalogue of Microorganisms (GCM) 10K type strain sequencing project: providing services to taxonomists for standard genome sequencing and annotation.</title>
        <authorList>
            <consortium name="The Broad Institute Genomics Platform"/>
            <consortium name="The Broad Institute Genome Sequencing Center for Infectious Disease"/>
            <person name="Wu L."/>
            <person name="Ma J."/>
        </authorList>
    </citation>
    <scope>NUCLEOTIDE SEQUENCE [LARGE SCALE GENOMIC DNA]</scope>
    <source>
        <strain evidence="3">KCTC 52487</strain>
    </source>
</reference>
<dbReference type="CDD" id="cd06433">
    <property type="entry name" value="GT_2_WfgS_like"/>
    <property type="match status" value="1"/>
</dbReference>
<dbReference type="EMBL" id="JBHRSV010000003">
    <property type="protein sequence ID" value="MFC2925445.1"/>
    <property type="molecule type" value="Genomic_DNA"/>
</dbReference>
<dbReference type="PANTHER" id="PTHR43685">
    <property type="entry name" value="GLYCOSYLTRANSFERASE"/>
    <property type="match status" value="1"/>
</dbReference>
<keyword evidence="2" id="KW-0328">Glycosyltransferase</keyword>
<feature type="domain" description="Glycosyltransferase 2-like" evidence="1">
    <location>
        <begin position="48"/>
        <end position="156"/>
    </location>
</feature>
<dbReference type="InterPro" id="IPR001173">
    <property type="entry name" value="Glyco_trans_2-like"/>
</dbReference>
<accession>A0ABV6ZVG2</accession>
<dbReference type="RefSeq" id="WP_343164776.1">
    <property type="nucleotide sequence ID" value="NZ_JBHRSV010000003.1"/>
</dbReference>
<evidence type="ECO:0000313" key="2">
    <source>
        <dbReference type="EMBL" id="MFC2925445.1"/>
    </source>
</evidence>
<dbReference type="InterPro" id="IPR029044">
    <property type="entry name" value="Nucleotide-diphossugar_trans"/>
</dbReference>
<comment type="caution">
    <text evidence="2">The sequence shown here is derived from an EMBL/GenBank/DDBJ whole genome shotgun (WGS) entry which is preliminary data.</text>
</comment>
<proteinExistence type="predicted"/>
<dbReference type="InterPro" id="IPR050834">
    <property type="entry name" value="Glycosyltransf_2"/>
</dbReference>
<dbReference type="PANTHER" id="PTHR43685:SF2">
    <property type="entry name" value="GLYCOSYLTRANSFERASE 2-LIKE DOMAIN-CONTAINING PROTEIN"/>
    <property type="match status" value="1"/>
</dbReference>
<evidence type="ECO:0000313" key="3">
    <source>
        <dbReference type="Proteomes" id="UP001595379"/>
    </source>
</evidence>
<gene>
    <name evidence="2" type="ORF">ACFOOR_04950</name>
</gene>
<dbReference type="Pfam" id="PF00535">
    <property type="entry name" value="Glycos_transf_2"/>
    <property type="match status" value="1"/>
</dbReference>
<dbReference type="GO" id="GO:0016757">
    <property type="term" value="F:glycosyltransferase activity"/>
    <property type="evidence" value="ECO:0007669"/>
    <property type="project" value="UniProtKB-KW"/>
</dbReference>
<evidence type="ECO:0000259" key="1">
    <source>
        <dbReference type="Pfam" id="PF00535"/>
    </source>
</evidence>
<keyword evidence="3" id="KW-1185">Reference proteome</keyword>
<dbReference type="EC" id="2.4.-.-" evidence="2"/>
<name>A0ABV6ZVG2_9PROT</name>
<dbReference type="SUPFAM" id="SSF53448">
    <property type="entry name" value="Nucleotide-diphospho-sugar transferases"/>
    <property type="match status" value="1"/>
</dbReference>